<reference evidence="2" key="3">
    <citation type="submission" date="2015-06" db="UniProtKB">
        <authorList>
            <consortium name="EnsemblMetazoa"/>
        </authorList>
    </citation>
    <scope>IDENTIFICATION</scope>
</reference>
<reference evidence="3" key="1">
    <citation type="submission" date="2012-12" db="EMBL/GenBank/DDBJ databases">
        <authorList>
            <person name="Hellsten U."/>
            <person name="Grimwood J."/>
            <person name="Chapman J.A."/>
            <person name="Shapiro H."/>
            <person name="Aerts A."/>
            <person name="Otillar R.P."/>
            <person name="Terry A.Y."/>
            <person name="Boore J.L."/>
            <person name="Simakov O."/>
            <person name="Marletaz F."/>
            <person name="Cho S.-J."/>
            <person name="Edsinger-Gonzales E."/>
            <person name="Havlak P."/>
            <person name="Kuo D.-H."/>
            <person name="Larsson T."/>
            <person name="Lv J."/>
            <person name="Arendt D."/>
            <person name="Savage R."/>
            <person name="Osoegawa K."/>
            <person name="de Jong P."/>
            <person name="Lindberg D.R."/>
            <person name="Seaver E.C."/>
            <person name="Weisblat D.A."/>
            <person name="Putnam N.H."/>
            <person name="Grigoriev I.V."/>
            <person name="Rokhsar D.S."/>
        </authorList>
    </citation>
    <scope>NUCLEOTIDE SEQUENCE</scope>
</reference>
<dbReference type="EMBL" id="AMQM01002876">
    <property type="status" value="NOT_ANNOTATED_CDS"/>
    <property type="molecule type" value="Genomic_DNA"/>
</dbReference>
<dbReference type="OrthoDB" id="6626734at2759"/>
<dbReference type="CTD" id="20214819"/>
<dbReference type="EMBL" id="KB095905">
    <property type="protein sequence ID" value="ESO10109.1"/>
    <property type="molecule type" value="Genomic_DNA"/>
</dbReference>
<accession>T1G171</accession>
<dbReference type="EnsemblMetazoa" id="HelroT72913">
    <property type="protein sequence ID" value="HelroP72913"/>
    <property type="gene ID" value="HelroG72913"/>
</dbReference>
<organism evidence="2 3">
    <name type="scientific">Helobdella robusta</name>
    <name type="common">Californian leech</name>
    <dbReference type="NCBI Taxonomy" id="6412"/>
    <lineage>
        <taxon>Eukaryota</taxon>
        <taxon>Metazoa</taxon>
        <taxon>Spiralia</taxon>
        <taxon>Lophotrochozoa</taxon>
        <taxon>Annelida</taxon>
        <taxon>Clitellata</taxon>
        <taxon>Hirudinea</taxon>
        <taxon>Rhynchobdellida</taxon>
        <taxon>Glossiphoniidae</taxon>
        <taxon>Helobdella</taxon>
    </lineage>
</organism>
<dbReference type="RefSeq" id="XP_009011923.1">
    <property type="nucleotide sequence ID" value="XM_009013675.1"/>
</dbReference>
<keyword evidence="3" id="KW-1185">Reference proteome</keyword>
<proteinExistence type="predicted"/>
<name>T1G171_HELRO</name>
<evidence type="ECO:0000313" key="2">
    <source>
        <dbReference type="EnsemblMetazoa" id="HelroP72913"/>
    </source>
</evidence>
<dbReference type="Proteomes" id="UP000015101">
    <property type="component" value="Unassembled WGS sequence"/>
</dbReference>
<reference evidence="1 3" key="2">
    <citation type="journal article" date="2013" name="Nature">
        <title>Insights into bilaterian evolution from three spiralian genomes.</title>
        <authorList>
            <person name="Simakov O."/>
            <person name="Marletaz F."/>
            <person name="Cho S.J."/>
            <person name="Edsinger-Gonzales E."/>
            <person name="Havlak P."/>
            <person name="Hellsten U."/>
            <person name="Kuo D.H."/>
            <person name="Larsson T."/>
            <person name="Lv J."/>
            <person name="Arendt D."/>
            <person name="Savage R."/>
            <person name="Osoegawa K."/>
            <person name="de Jong P."/>
            <person name="Grimwood J."/>
            <person name="Chapman J.A."/>
            <person name="Shapiro H."/>
            <person name="Aerts A."/>
            <person name="Otillar R.P."/>
            <person name="Terry A.Y."/>
            <person name="Boore J.L."/>
            <person name="Grigoriev I.V."/>
            <person name="Lindberg D.R."/>
            <person name="Seaver E.C."/>
            <person name="Weisblat D.A."/>
            <person name="Putnam N.H."/>
            <person name="Rokhsar D.S."/>
        </authorList>
    </citation>
    <scope>NUCLEOTIDE SEQUENCE</scope>
</reference>
<evidence type="ECO:0008006" key="4">
    <source>
        <dbReference type="Google" id="ProtNLM"/>
    </source>
</evidence>
<gene>
    <name evidence="2" type="primary">20214819</name>
    <name evidence="1" type="ORF">HELRODRAFT_72913</name>
</gene>
<dbReference type="OMA" id="FRKYHIQ"/>
<protein>
    <recommendedName>
        <fullName evidence="4">Alkylated DNA repair protein AlkB homologue 8 N-terminal domain-containing protein</fullName>
    </recommendedName>
</protein>
<evidence type="ECO:0000313" key="3">
    <source>
        <dbReference type="Proteomes" id="UP000015101"/>
    </source>
</evidence>
<dbReference type="InParanoid" id="T1G171"/>
<dbReference type="HOGENOM" id="CLU_173728_0_0_1"/>
<dbReference type="KEGG" id="hro:HELRODRAFT_72913"/>
<dbReference type="GeneID" id="20214819"/>
<sequence length="110" mass="12706">TYGLMGQGGVEVPLAEAEKTMDLDILLDFKLIFNNHIFQTVRKANRMVSLLKCNFKNAPIAAFLLLYKSMVRSILEYGVVAWYSFRKYHIQHLKRVPKRASKVPFQCRGL</sequence>
<evidence type="ECO:0000313" key="1">
    <source>
        <dbReference type="EMBL" id="ESO10109.1"/>
    </source>
</evidence>
<dbReference type="AlphaFoldDB" id="T1G171"/>